<dbReference type="Gene3D" id="1.10.601.10">
    <property type="entry name" value="RNA Polymerase Primary Sigma Factor"/>
    <property type="match status" value="1"/>
</dbReference>
<dbReference type="InterPro" id="IPR036388">
    <property type="entry name" value="WH-like_DNA-bd_sf"/>
</dbReference>
<dbReference type="Pfam" id="PF04539">
    <property type="entry name" value="Sigma70_r3"/>
    <property type="match status" value="1"/>
</dbReference>
<dbReference type="Proteomes" id="UP000662939">
    <property type="component" value="Chromosome"/>
</dbReference>
<feature type="domain" description="RNA polymerase sigma-70" evidence="9">
    <location>
        <begin position="302"/>
        <end position="328"/>
    </location>
</feature>
<dbReference type="SUPFAM" id="SSF88946">
    <property type="entry name" value="Sigma2 domain of RNA polymerase sigma factors"/>
    <property type="match status" value="1"/>
</dbReference>
<dbReference type="InterPro" id="IPR009042">
    <property type="entry name" value="RNA_pol_sigma70_r1_2"/>
</dbReference>
<dbReference type="PANTHER" id="PTHR30603:SF60">
    <property type="entry name" value="RNA POLYMERASE SIGMA FACTOR RPOD"/>
    <property type="match status" value="1"/>
</dbReference>
<evidence type="ECO:0000256" key="4">
    <source>
        <dbReference type="ARBA" id="ARBA00023125"/>
    </source>
</evidence>
<evidence type="ECO:0000256" key="7">
    <source>
        <dbReference type="SAM" id="MobiDB-lite"/>
    </source>
</evidence>
<dbReference type="InterPro" id="IPR007630">
    <property type="entry name" value="RNA_pol_sigma70_r4"/>
</dbReference>
<dbReference type="PROSITE" id="PS00716">
    <property type="entry name" value="SIGMA70_2"/>
    <property type="match status" value="1"/>
</dbReference>
<dbReference type="RefSeq" id="WP_213172390.1">
    <property type="nucleotide sequence ID" value="NZ_CP070496.1"/>
</dbReference>
<evidence type="ECO:0000256" key="6">
    <source>
        <dbReference type="RuleBase" id="RU362124"/>
    </source>
</evidence>
<evidence type="ECO:0000256" key="2">
    <source>
        <dbReference type="ARBA" id="ARBA00023015"/>
    </source>
</evidence>
<dbReference type="GO" id="GO:0003677">
    <property type="term" value="F:DNA binding"/>
    <property type="evidence" value="ECO:0007669"/>
    <property type="project" value="UniProtKB-KW"/>
</dbReference>
<evidence type="ECO:0000313" key="10">
    <source>
        <dbReference type="EMBL" id="QSB06381.1"/>
    </source>
</evidence>
<dbReference type="AlphaFoldDB" id="A0A895XKY7"/>
<dbReference type="InterPro" id="IPR007624">
    <property type="entry name" value="RNA_pol_sigma70_r3"/>
</dbReference>
<keyword evidence="5 6" id="KW-0804">Transcription</keyword>
<keyword evidence="2 6" id="KW-0805">Transcription regulation</keyword>
<dbReference type="EMBL" id="CP070496">
    <property type="protein sequence ID" value="QSB06381.1"/>
    <property type="molecule type" value="Genomic_DNA"/>
</dbReference>
<dbReference type="PROSITE" id="PS00715">
    <property type="entry name" value="SIGMA70_1"/>
    <property type="match status" value="1"/>
</dbReference>
<name>A0A895XKY7_9ACTN</name>
<dbReference type="InterPro" id="IPR000943">
    <property type="entry name" value="RNA_pol_sigma70"/>
</dbReference>
<reference evidence="10" key="1">
    <citation type="submission" date="2021-02" db="EMBL/GenBank/DDBJ databases">
        <title>Natronoglycomyces albus gen. nov., sp. nov, a haloalkaliphilic actinobacterium from a soda solonchak soil.</title>
        <authorList>
            <person name="Sorokin D.Y."/>
            <person name="Khijniak T.V."/>
            <person name="Zakharycheva A.P."/>
            <person name="Boueva O.V."/>
            <person name="Ariskina E.V."/>
            <person name="Hahnke R.L."/>
            <person name="Bunk B."/>
            <person name="Sproer C."/>
            <person name="Schumann P."/>
            <person name="Evtushenko L.I."/>
            <person name="Kublanov I.V."/>
        </authorList>
    </citation>
    <scope>NUCLEOTIDE SEQUENCE</scope>
    <source>
        <strain evidence="10">DSM 106290</strain>
    </source>
</reference>
<evidence type="ECO:0000259" key="9">
    <source>
        <dbReference type="PROSITE" id="PS00716"/>
    </source>
</evidence>
<evidence type="ECO:0000313" key="11">
    <source>
        <dbReference type="Proteomes" id="UP000662939"/>
    </source>
</evidence>
<evidence type="ECO:0000256" key="5">
    <source>
        <dbReference type="ARBA" id="ARBA00023163"/>
    </source>
</evidence>
<dbReference type="Pfam" id="PF04542">
    <property type="entry name" value="Sigma70_r2"/>
    <property type="match status" value="1"/>
</dbReference>
<dbReference type="Pfam" id="PF04545">
    <property type="entry name" value="Sigma70_r4"/>
    <property type="match status" value="1"/>
</dbReference>
<dbReference type="Gene3D" id="1.10.10.10">
    <property type="entry name" value="Winged helix-like DNA-binding domain superfamily/Winged helix DNA-binding domain"/>
    <property type="match status" value="2"/>
</dbReference>
<dbReference type="NCBIfam" id="TIGR02937">
    <property type="entry name" value="sigma70-ECF"/>
    <property type="match status" value="1"/>
</dbReference>
<evidence type="ECO:0000259" key="8">
    <source>
        <dbReference type="PROSITE" id="PS00715"/>
    </source>
</evidence>
<dbReference type="GO" id="GO:0016987">
    <property type="term" value="F:sigma factor activity"/>
    <property type="evidence" value="ECO:0007669"/>
    <property type="project" value="UniProtKB-KW"/>
</dbReference>
<dbReference type="InterPro" id="IPR013325">
    <property type="entry name" value="RNA_pol_sigma_r2"/>
</dbReference>
<dbReference type="InterPro" id="IPR014284">
    <property type="entry name" value="RNA_pol_sigma-70_dom"/>
</dbReference>
<dbReference type="FunFam" id="1.10.601.10:FF:000001">
    <property type="entry name" value="RNA polymerase sigma factor SigA"/>
    <property type="match status" value="1"/>
</dbReference>
<gene>
    <name evidence="10" type="ORF">JQS30_05575</name>
</gene>
<keyword evidence="4 6" id="KW-0238">DNA-binding</keyword>
<dbReference type="PANTHER" id="PTHR30603">
    <property type="entry name" value="RNA POLYMERASE SIGMA FACTOR RPO"/>
    <property type="match status" value="1"/>
</dbReference>
<feature type="compositionally biased region" description="Polar residues" evidence="7">
    <location>
        <begin position="1"/>
        <end position="14"/>
    </location>
</feature>
<dbReference type="InterPro" id="IPR050239">
    <property type="entry name" value="Sigma-70_RNA_pol_init_factors"/>
</dbReference>
<comment type="function">
    <text evidence="6">Sigma factors are initiation factors that promote the attachment of RNA polymerase to specific initiation sites and are then released.</text>
</comment>
<sequence length="342" mass="38640">MAPVKDTNQLSRPSSSREDAGFNLTDVDFEETRPKTTSTYSGDSVRAYLNGIGKHRLLTAAEEVEHSKAIEAGLMAAHKMDLTENPRERRELNWIVAQGQTSKNIMLKSNLRLVVSVAKRYTGRGVSLLDLIQEGNLGLIRAVEKFDYLKGYKFSTYATWWIRQAITRAMIDQGRTIRIPAHTVEQIKRMNRARHELREVLGREPNNDELAAEIDVKPERILELVTYDREPVSLDQTVGDDESTSLGDLVAYMPNDVEGSEESSVTYALLRRQIQSALDSLPARERGVLRLRFGLDDGRQRTLEEVSADFGLSRERVRQIEKGALARLRQPDFAGHLADYVA</sequence>
<dbReference type="InterPro" id="IPR013324">
    <property type="entry name" value="RNA_pol_sigma_r3/r4-like"/>
</dbReference>
<dbReference type="Pfam" id="PF00140">
    <property type="entry name" value="Sigma70_r1_2"/>
    <property type="match status" value="1"/>
</dbReference>
<dbReference type="PRINTS" id="PR00046">
    <property type="entry name" value="SIGMA70FCT"/>
</dbReference>
<keyword evidence="3 6" id="KW-0731">Sigma factor</keyword>
<feature type="region of interest" description="Disordered" evidence="7">
    <location>
        <begin position="1"/>
        <end position="40"/>
    </location>
</feature>
<organism evidence="10 11">
    <name type="scientific">Natronoglycomyces albus</name>
    <dbReference type="NCBI Taxonomy" id="2811108"/>
    <lineage>
        <taxon>Bacteria</taxon>
        <taxon>Bacillati</taxon>
        <taxon>Actinomycetota</taxon>
        <taxon>Actinomycetes</taxon>
        <taxon>Glycomycetales</taxon>
        <taxon>Glycomycetaceae</taxon>
        <taxon>Natronoglycomyces</taxon>
    </lineage>
</organism>
<dbReference type="GO" id="GO:0006352">
    <property type="term" value="P:DNA-templated transcription initiation"/>
    <property type="evidence" value="ECO:0007669"/>
    <property type="project" value="InterPro"/>
</dbReference>
<protein>
    <recommendedName>
        <fullName evidence="6">RNA polymerase sigma factor</fullName>
    </recommendedName>
</protein>
<dbReference type="KEGG" id="nav:JQS30_05575"/>
<dbReference type="CDD" id="cd06171">
    <property type="entry name" value="Sigma70_r4"/>
    <property type="match status" value="1"/>
</dbReference>
<feature type="domain" description="RNA polymerase sigma-70" evidence="8">
    <location>
        <begin position="130"/>
        <end position="143"/>
    </location>
</feature>
<evidence type="ECO:0000256" key="1">
    <source>
        <dbReference type="ARBA" id="ARBA00007788"/>
    </source>
</evidence>
<evidence type="ECO:0000256" key="3">
    <source>
        <dbReference type="ARBA" id="ARBA00023082"/>
    </source>
</evidence>
<comment type="similarity">
    <text evidence="1 6">Belongs to the sigma-70 factor family.</text>
</comment>
<keyword evidence="11" id="KW-1185">Reference proteome</keyword>
<proteinExistence type="inferred from homology"/>
<dbReference type="SUPFAM" id="SSF88659">
    <property type="entry name" value="Sigma3 and sigma4 domains of RNA polymerase sigma factors"/>
    <property type="match status" value="2"/>
</dbReference>
<dbReference type="InterPro" id="IPR007627">
    <property type="entry name" value="RNA_pol_sigma70_r2"/>
</dbReference>
<accession>A0A895XKY7</accession>